<proteinExistence type="predicted"/>
<protein>
    <submittedName>
        <fullName evidence="1">Uncharacterized protein</fullName>
    </submittedName>
</protein>
<dbReference type="RefSeq" id="WP_252620237.1">
    <property type="nucleotide sequence ID" value="NZ_CP099490.1"/>
</dbReference>
<dbReference type="EMBL" id="CP099490">
    <property type="protein sequence ID" value="USQ75782.1"/>
    <property type="molecule type" value="Genomic_DNA"/>
</dbReference>
<evidence type="ECO:0000313" key="1">
    <source>
        <dbReference type="EMBL" id="USQ75782.1"/>
    </source>
</evidence>
<name>A0ABY4YGM3_9MICO</name>
<sequence length="268" mass="29914">MRQPTPARTAWVWDEPVPKELARWAQTAAVRDLFVATPTRWGDTGRLPWLREVRARLGGRVGLQALGGDPAWLDEPGEARTWLRTAQTASLFDGIHLDLEPWGHPQWDDDREDVVRRYLRLLEELATASTLPVEVDVSFWLHQVEVPAEPGVPDCGRLLDAVLDLVPTVTVMAYRRAVTGPDSITELARPTVVASRERGRRCRVGLETRDLRPHPVADKQTFFGRPRAELDAAMGEVETLLGGWPGWGGLAVHDRAGWVALPADRTPQ</sequence>
<evidence type="ECO:0000313" key="2">
    <source>
        <dbReference type="Proteomes" id="UP001056535"/>
    </source>
</evidence>
<keyword evidence="2" id="KW-1185">Reference proteome</keyword>
<gene>
    <name evidence="1" type="ORF">NF557_14385</name>
</gene>
<organism evidence="1 2">
    <name type="scientific">Ornithinimicrobium cryptoxanthini</name>
    <dbReference type="NCBI Taxonomy" id="2934161"/>
    <lineage>
        <taxon>Bacteria</taxon>
        <taxon>Bacillati</taxon>
        <taxon>Actinomycetota</taxon>
        <taxon>Actinomycetes</taxon>
        <taxon>Micrococcales</taxon>
        <taxon>Ornithinimicrobiaceae</taxon>
        <taxon>Ornithinimicrobium</taxon>
    </lineage>
</organism>
<accession>A0ABY4YGM3</accession>
<dbReference type="Proteomes" id="UP001056535">
    <property type="component" value="Chromosome"/>
</dbReference>
<reference evidence="1" key="1">
    <citation type="submission" date="2022-06" db="EMBL/GenBank/DDBJ databases">
        <title>Ornithinimicrobium JY.X270.</title>
        <authorList>
            <person name="Huang Y."/>
        </authorList>
    </citation>
    <scope>NUCLEOTIDE SEQUENCE</scope>
    <source>
        <strain evidence="1">JY.X270</strain>
    </source>
</reference>